<protein>
    <recommendedName>
        <fullName evidence="2">HTH luxR-type domain-containing protein</fullName>
    </recommendedName>
</protein>
<dbReference type="InterPro" id="IPR015943">
    <property type="entry name" value="WD40/YVTN_repeat-like_dom_sf"/>
</dbReference>
<dbReference type="InterPro" id="IPR000792">
    <property type="entry name" value="Tscrpt_reg_LuxR_C"/>
</dbReference>
<dbReference type="PROSITE" id="PS50043">
    <property type="entry name" value="HTH_LUXR_2"/>
    <property type="match status" value="1"/>
</dbReference>
<keyword evidence="1" id="KW-0472">Membrane</keyword>
<keyword evidence="4" id="KW-1185">Reference proteome</keyword>
<dbReference type="InterPro" id="IPR036388">
    <property type="entry name" value="WH-like_DNA-bd_sf"/>
</dbReference>
<sequence>MSFVGHCQLTNSAQPLIEKLYKQPDIRHYNRTDFESDTQFWTACEDTLGNMYFGNNDGILIYDGVHWNTVVLPNSSSVRSLVKDANGTIYAGGYNELGIVQKDEYGTYNFKSLKETYKLDNFNFENIWQAHSLNEHLIFRTFTKIFVLYQNNLTQIPANNTFLKSFVTNDSYYVVDADNGIYEVNFKTNHLTQVLAASAYQNESIISIDGSIVKNTIHILTENGQLLQYNLQTHTVTSAKNILPANTSKLISCTNLTPSTLLLGTLRDGAIQLSLNNNNSTRPIQNLQGETVLNLFQTSQNNVWVLLDNGLDFIDFNNPKTTIFTGASVYDIHYINNILYVATNQGVYYSKTNLHQTITPESFKPIIGLDGQAWSLNYVHNTLIVGHDKGLFRIHNGDATKIGNKDSFWKIVPVKEKENYYLACHYSGIYVLHYENGNWNITNKIKGFDESSRDILEAEDPYTFWVCHGYKGVYRITLNSNLERATAIAHFTDSNGLDSPFNINVFKWNNQIVFTTNTGIFNYKKETNSFKPFQALNKIVDTTRNTRKILQENDRTWVIQDDELGYFETFSKTPQIHKDIFSETKGTFNRGMESILPISKKHILIGTHTGLYLYEINENNDLQEIPISISGIQYTAANTTKRIPLAKDSITELPNNTTSIHFEFSVPKMPNSTPNLYSYQLKNIDKSWSNWQSMPFKEYNLLPAGTYTFRVRARNTLGIQTTPASFTFTILPKWYQTKLAFFLYVILGISSLFLVIILVKRKIRRENQKTREHEQKTNRLLQLEVNQLKLENHQRKIQQDNEHLEQDVIKKSKELATYTMMLVNKKNFFTELQIELRELRDTLKTKNSRQKITDIFSKLHQHRIDEEYLKVFEENFETVHQDFFKNLKQTGCNLSVRETRLAAFIKTGLTNKEIAPLLNISVRGVETARYRLRKKLDLRSESSLTDFLNGLTTKETTDDNHE</sequence>
<dbReference type="CDD" id="cd00063">
    <property type="entry name" value="FN3"/>
    <property type="match status" value="1"/>
</dbReference>
<dbReference type="InterPro" id="IPR011123">
    <property type="entry name" value="Y_Y_Y"/>
</dbReference>
<dbReference type="SUPFAM" id="SSF49265">
    <property type="entry name" value="Fibronectin type III"/>
    <property type="match status" value="1"/>
</dbReference>
<feature type="transmembrane region" description="Helical" evidence="1">
    <location>
        <begin position="739"/>
        <end position="759"/>
    </location>
</feature>
<dbReference type="SMART" id="SM00421">
    <property type="entry name" value="HTH_LUXR"/>
    <property type="match status" value="1"/>
</dbReference>
<dbReference type="Proteomes" id="UP001143543">
    <property type="component" value="Unassembled WGS sequence"/>
</dbReference>
<dbReference type="InterPro" id="IPR013783">
    <property type="entry name" value="Ig-like_fold"/>
</dbReference>
<dbReference type="Gene3D" id="2.60.40.10">
    <property type="entry name" value="Immunoglobulins"/>
    <property type="match status" value="1"/>
</dbReference>
<evidence type="ECO:0000313" key="4">
    <source>
        <dbReference type="Proteomes" id="UP001143543"/>
    </source>
</evidence>
<dbReference type="Pfam" id="PF07495">
    <property type="entry name" value="Y_Y_Y"/>
    <property type="match status" value="1"/>
</dbReference>
<proteinExistence type="predicted"/>
<dbReference type="Pfam" id="PF00196">
    <property type="entry name" value="GerE"/>
    <property type="match status" value="1"/>
</dbReference>
<accession>A0ABQ5MJ01</accession>
<reference evidence="3" key="1">
    <citation type="submission" date="2022-07" db="EMBL/GenBank/DDBJ databases">
        <title>Taxonomy of Novel Oxalotrophic and Methylotrophic Bacteria.</title>
        <authorList>
            <person name="Sahin N."/>
            <person name="Tani A."/>
        </authorList>
    </citation>
    <scope>NUCLEOTIDE SEQUENCE</scope>
    <source>
        <strain evidence="3">Y10</strain>
    </source>
</reference>
<dbReference type="InterPro" id="IPR036116">
    <property type="entry name" value="FN3_sf"/>
</dbReference>
<dbReference type="Gene3D" id="2.130.10.10">
    <property type="entry name" value="YVTN repeat-like/Quinoprotein amine dehydrogenase"/>
    <property type="match status" value="2"/>
</dbReference>
<dbReference type="Gene3D" id="1.10.10.10">
    <property type="entry name" value="Winged helix-like DNA-binding domain superfamily/Winged helix DNA-binding domain"/>
    <property type="match status" value="1"/>
</dbReference>
<feature type="domain" description="HTH luxR-type" evidence="2">
    <location>
        <begin position="887"/>
        <end position="952"/>
    </location>
</feature>
<dbReference type="SUPFAM" id="SSF63829">
    <property type="entry name" value="Calcium-dependent phosphotriesterase"/>
    <property type="match status" value="1"/>
</dbReference>
<name>A0ABQ5MJ01_9FLAO</name>
<dbReference type="EMBL" id="BRVO01000002">
    <property type="protein sequence ID" value="GLB49396.1"/>
    <property type="molecule type" value="Genomic_DNA"/>
</dbReference>
<dbReference type="InterPro" id="IPR016032">
    <property type="entry name" value="Sig_transdc_resp-reg_C-effctor"/>
</dbReference>
<organism evidence="3 4">
    <name type="scientific">Neptunitalea lumnitzerae</name>
    <dbReference type="NCBI Taxonomy" id="2965509"/>
    <lineage>
        <taxon>Bacteria</taxon>
        <taxon>Pseudomonadati</taxon>
        <taxon>Bacteroidota</taxon>
        <taxon>Flavobacteriia</taxon>
        <taxon>Flavobacteriales</taxon>
        <taxon>Flavobacteriaceae</taxon>
        <taxon>Neptunitalea</taxon>
    </lineage>
</organism>
<evidence type="ECO:0000313" key="3">
    <source>
        <dbReference type="EMBL" id="GLB49396.1"/>
    </source>
</evidence>
<evidence type="ECO:0000256" key="1">
    <source>
        <dbReference type="SAM" id="Phobius"/>
    </source>
</evidence>
<evidence type="ECO:0000259" key="2">
    <source>
        <dbReference type="PROSITE" id="PS50043"/>
    </source>
</evidence>
<comment type="caution">
    <text evidence="3">The sequence shown here is derived from an EMBL/GenBank/DDBJ whole genome shotgun (WGS) entry which is preliminary data.</text>
</comment>
<keyword evidence="1" id="KW-1133">Transmembrane helix</keyword>
<dbReference type="SUPFAM" id="SSF46894">
    <property type="entry name" value="C-terminal effector domain of the bipartite response regulators"/>
    <property type="match status" value="1"/>
</dbReference>
<dbReference type="InterPro" id="IPR003961">
    <property type="entry name" value="FN3_dom"/>
</dbReference>
<gene>
    <name evidence="3" type="ORF">Y10_17640</name>
</gene>
<keyword evidence="1" id="KW-0812">Transmembrane</keyword>